<keyword evidence="6 15" id="KW-0863">Zinc-finger</keyword>
<comment type="caution">
    <text evidence="15">Lacks conserved residue(s) required for the propagation of feature annotation.</text>
</comment>
<feature type="binding site" evidence="15">
    <location>
        <position position="92"/>
    </location>
    <ligand>
        <name>DNA</name>
        <dbReference type="ChEBI" id="CHEBI:16991"/>
    </ligand>
</feature>
<evidence type="ECO:0000256" key="10">
    <source>
        <dbReference type="ARBA" id="ARBA00023204"/>
    </source>
</evidence>
<evidence type="ECO:0000256" key="7">
    <source>
        <dbReference type="ARBA" id="ARBA00022801"/>
    </source>
</evidence>
<dbReference type="PROSITE" id="PS01242">
    <property type="entry name" value="ZF_FPG_1"/>
    <property type="match status" value="1"/>
</dbReference>
<evidence type="ECO:0000259" key="16">
    <source>
        <dbReference type="PROSITE" id="PS51066"/>
    </source>
</evidence>
<accession>A0A1K2HAE6</accession>
<feature type="active site" description="Schiff-base intermediate with DNA" evidence="15">
    <location>
        <position position="2"/>
    </location>
</feature>
<comment type="function">
    <text evidence="15">Involved in base excision repair of DNA damaged by oxidation or by mutagenic agents. Acts as DNA glycosylase that recognizes and removes damaged bases. Has a preference for oxidized purines, such as 7,8-dihydro-8-oxoguanine (8-oxoG). Has AP (apurinic/apyrimidinic) lyase activity and introduces nicks in the DNA strand. Cleaves the DNA backbone by beta-delta elimination to generate a single-strand break at the site of the removed base with both 3'- and 5'-phosphates.</text>
</comment>
<feature type="active site" description="Proton donor" evidence="15">
    <location>
        <position position="3"/>
    </location>
</feature>
<dbReference type="PROSITE" id="PS51066">
    <property type="entry name" value="ZF_FPG_2"/>
    <property type="match status" value="1"/>
</dbReference>
<protein>
    <recommendedName>
        <fullName evidence="15">Formamidopyrimidine-DNA glycosylase</fullName>
        <shortName evidence="15">Fapy-DNA glycosylase</shortName>
        <ecNumber evidence="15">3.2.2.23</ecNumber>
    </recommendedName>
    <alternativeName>
        <fullName evidence="15">DNA-(apurinic or apyrimidinic site) lyase MutM</fullName>
        <shortName evidence="15">AP lyase MutM</shortName>
        <ecNumber evidence="15">4.2.99.18</ecNumber>
    </alternativeName>
</protein>
<evidence type="ECO:0000256" key="15">
    <source>
        <dbReference type="HAMAP-Rule" id="MF_00103"/>
    </source>
</evidence>
<dbReference type="STRING" id="1122154.SAMN02746068_00929"/>
<evidence type="ECO:0000256" key="8">
    <source>
        <dbReference type="ARBA" id="ARBA00022833"/>
    </source>
</evidence>
<evidence type="ECO:0000256" key="13">
    <source>
        <dbReference type="ARBA" id="ARBA00023295"/>
    </source>
</evidence>
<dbReference type="PANTHER" id="PTHR22993">
    <property type="entry name" value="FORMAMIDOPYRIMIDINE-DNA GLYCOSYLASE"/>
    <property type="match status" value="1"/>
</dbReference>
<dbReference type="GO" id="GO:0003684">
    <property type="term" value="F:damaged DNA binding"/>
    <property type="evidence" value="ECO:0007669"/>
    <property type="project" value="InterPro"/>
</dbReference>
<keyword evidence="7 15" id="KW-0378">Hydrolase</keyword>
<dbReference type="Pfam" id="PF06831">
    <property type="entry name" value="H2TH"/>
    <property type="match status" value="1"/>
</dbReference>
<dbReference type="CDD" id="cd08966">
    <property type="entry name" value="EcFpg-like_N"/>
    <property type="match status" value="1"/>
</dbReference>
<feature type="domain" description="FPG-type" evidence="16">
    <location>
        <begin position="239"/>
        <end position="273"/>
    </location>
</feature>
<evidence type="ECO:0000256" key="12">
    <source>
        <dbReference type="ARBA" id="ARBA00023268"/>
    </source>
</evidence>
<dbReference type="RefSeq" id="WP_031366280.1">
    <property type="nucleotide sequence ID" value="NZ_FPKS01000004.1"/>
</dbReference>
<sequence>MPELPEVETVRRGLNKLVSGQKITALRIDYNRMIKSDLTTFKNNLINQTIHEVNRRGKYLLFELGEQTLISHLRMEGKWLSYLSTDIPDNKHFHGFFDLSNGQTLVYQDVRKFGTMELVRTDKLADFFSDKRIGPEPTETDFNLRTFQHQLSGSQKKIKPYLLDQSLVAGLGNIYVDEVLWLAKIHPSEIARHLSAKKVAELRGAVIHILEKAVKYGGSTIRSYKNALGLDGTMQDYLQVYGKTGQPCARCGTPIEKYKLAGRGTHFCPKCQKLKKV</sequence>
<evidence type="ECO:0000313" key="18">
    <source>
        <dbReference type="EMBL" id="PCS04751.1"/>
    </source>
</evidence>
<evidence type="ECO:0000256" key="11">
    <source>
        <dbReference type="ARBA" id="ARBA00023239"/>
    </source>
</evidence>
<dbReference type="NCBIfam" id="TIGR00577">
    <property type="entry name" value="fpg"/>
    <property type="match status" value="1"/>
</dbReference>
<dbReference type="GO" id="GO:0140078">
    <property type="term" value="F:class I DNA-(apurinic or apyrimidinic site) endonuclease activity"/>
    <property type="evidence" value="ECO:0007669"/>
    <property type="project" value="UniProtKB-EC"/>
</dbReference>
<keyword evidence="8 15" id="KW-0862">Zinc</keyword>
<dbReference type="InterPro" id="IPR000214">
    <property type="entry name" value="Znf_DNA_glyclase/AP_lyase"/>
</dbReference>
<keyword evidence="21" id="KW-1185">Reference proteome</keyword>
<comment type="cofactor">
    <cofactor evidence="15">
        <name>Zn(2+)</name>
        <dbReference type="ChEBI" id="CHEBI:29105"/>
    </cofactor>
    <text evidence="15">Binds 1 zinc ion per subunit.</text>
</comment>
<dbReference type="SMART" id="SM01232">
    <property type="entry name" value="H2TH"/>
    <property type="match status" value="1"/>
</dbReference>
<dbReference type="EC" id="3.2.2.23" evidence="15"/>
<dbReference type="InterPro" id="IPR015886">
    <property type="entry name" value="H2TH_FPG"/>
</dbReference>
<dbReference type="Proteomes" id="UP000185655">
    <property type="component" value="Unassembled WGS sequence"/>
</dbReference>
<keyword evidence="4 15" id="KW-0479">Metal-binding</keyword>
<evidence type="ECO:0000256" key="14">
    <source>
        <dbReference type="ARBA" id="ARBA00044632"/>
    </source>
</evidence>
<dbReference type="Gene3D" id="3.20.190.10">
    <property type="entry name" value="MutM-like, N-terminal"/>
    <property type="match status" value="1"/>
</dbReference>
<dbReference type="InterPro" id="IPR012319">
    <property type="entry name" value="FPG_cat"/>
</dbReference>
<comment type="catalytic activity">
    <reaction evidence="1 15">
        <text>Hydrolysis of DNA containing ring-opened 7-methylguanine residues, releasing 2,6-diamino-4-hydroxy-5-(N-methyl)formamidopyrimidine.</text>
        <dbReference type="EC" id="3.2.2.23"/>
    </reaction>
</comment>
<feature type="domain" description="Formamidopyrimidine-DNA glycosylase catalytic" evidence="17">
    <location>
        <begin position="2"/>
        <end position="114"/>
    </location>
</feature>
<dbReference type="SUPFAM" id="SSF46946">
    <property type="entry name" value="S13-like H2TH domain"/>
    <property type="match status" value="1"/>
</dbReference>
<comment type="subunit">
    <text evidence="3 15">Monomer.</text>
</comment>
<evidence type="ECO:0000256" key="9">
    <source>
        <dbReference type="ARBA" id="ARBA00023125"/>
    </source>
</evidence>
<proteinExistence type="inferred from homology"/>
<reference evidence="18 21" key="1">
    <citation type="submission" date="2014-12" db="EMBL/GenBank/DDBJ databases">
        <title>Draft genome sequences of 10 type strains of Lactococcus.</title>
        <authorList>
            <person name="Sun Z."/>
            <person name="Zhong Z."/>
            <person name="Liu W."/>
            <person name="Zhang W."/>
            <person name="Zhang H."/>
        </authorList>
    </citation>
    <scope>NUCLEOTIDE SEQUENCE [LARGE SCALE GENOMIC DNA]</scope>
    <source>
        <strain evidence="18 21">DSM 22330</strain>
    </source>
</reference>
<evidence type="ECO:0000313" key="21">
    <source>
        <dbReference type="Proteomes" id="UP000218979"/>
    </source>
</evidence>
<gene>
    <name evidence="15" type="primary">mutM</name>
    <name evidence="15" type="synonym">fpg</name>
    <name evidence="18" type="ORF">RR45_GL000070</name>
    <name evidence="19" type="ORF">SAMN02746068_00929</name>
</gene>
<dbReference type="InterPro" id="IPR035937">
    <property type="entry name" value="FPG_N"/>
</dbReference>
<organism evidence="19 20">
    <name type="scientific">Pseudolactococcus chungangensis CAU 28 = DSM 22330</name>
    <dbReference type="NCBI Taxonomy" id="1122154"/>
    <lineage>
        <taxon>Bacteria</taxon>
        <taxon>Bacillati</taxon>
        <taxon>Bacillota</taxon>
        <taxon>Bacilli</taxon>
        <taxon>Lactobacillales</taxon>
        <taxon>Streptococcaceae</taxon>
        <taxon>Pseudolactococcus</taxon>
    </lineage>
</organism>
<keyword evidence="10 15" id="KW-0234">DNA repair</keyword>
<keyword evidence="11 15" id="KW-0456">Lyase</keyword>
<dbReference type="InterPro" id="IPR010979">
    <property type="entry name" value="Ribosomal_uS13-like_H2TH"/>
</dbReference>
<dbReference type="InterPro" id="IPR015887">
    <property type="entry name" value="DNA_glyclase_Znf_dom_DNA_BS"/>
</dbReference>
<dbReference type="PANTHER" id="PTHR22993:SF9">
    <property type="entry name" value="FORMAMIDOPYRIMIDINE-DNA GLYCOSYLASE"/>
    <property type="match status" value="1"/>
</dbReference>
<dbReference type="EC" id="4.2.99.18" evidence="15"/>
<dbReference type="AlphaFoldDB" id="A0A1K2HAE6"/>
<dbReference type="SMART" id="SM00898">
    <property type="entry name" value="Fapy_DNA_glyco"/>
    <property type="match status" value="1"/>
</dbReference>
<evidence type="ECO:0000313" key="19">
    <source>
        <dbReference type="EMBL" id="SFZ73752.1"/>
    </source>
</evidence>
<dbReference type="OrthoDB" id="9800855at2"/>
<dbReference type="Pfam" id="PF06827">
    <property type="entry name" value="zf-FPG_IleRS"/>
    <property type="match status" value="1"/>
</dbReference>
<dbReference type="PROSITE" id="PS51068">
    <property type="entry name" value="FPG_CAT"/>
    <property type="match status" value="1"/>
</dbReference>
<dbReference type="InterPro" id="IPR010663">
    <property type="entry name" value="Znf_FPG/IleRS"/>
</dbReference>
<dbReference type="GO" id="GO:0003690">
    <property type="term" value="F:double-stranded DNA binding"/>
    <property type="evidence" value="ECO:0007669"/>
    <property type="project" value="UniProtKB-ARBA"/>
</dbReference>
<evidence type="ECO:0000256" key="4">
    <source>
        <dbReference type="ARBA" id="ARBA00022723"/>
    </source>
</evidence>
<dbReference type="FunFam" id="1.10.8.50:FF:000003">
    <property type="entry name" value="Formamidopyrimidine-DNA glycosylase"/>
    <property type="match status" value="1"/>
</dbReference>
<evidence type="ECO:0000259" key="17">
    <source>
        <dbReference type="PROSITE" id="PS51068"/>
    </source>
</evidence>
<dbReference type="Gene3D" id="1.10.8.50">
    <property type="match status" value="1"/>
</dbReference>
<keyword evidence="12 15" id="KW-0511">Multifunctional enzyme</keyword>
<evidence type="ECO:0000256" key="3">
    <source>
        <dbReference type="ARBA" id="ARBA00011245"/>
    </source>
</evidence>
<comment type="catalytic activity">
    <reaction evidence="14 15">
        <text>2'-deoxyribonucleotide-(2'-deoxyribose 5'-phosphate)-2'-deoxyribonucleotide-DNA = a 3'-end 2'-deoxyribonucleotide-(2,3-dehydro-2,3-deoxyribose 5'-phosphate)-DNA + a 5'-end 5'-phospho-2'-deoxyribonucleoside-DNA + H(+)</text>
        <dbReference type="Rhea" id="RHEA:66592"/>
        <dbReference type="Rhea" id="RHEA-COMP:13180"/>
        <dbReference type="Rhea" id="RHEA-COMP:16897"/>
        <dbReference type="Rhea" id="RHEA-COMP:17067"/>
        <dbReference type="ChEBI" id="CHEBI:15378"/>
        <dbReference type="ChEBI" id="CHEBI:136412"/>
        <dbReference type="ChEBI" id="CHEBI:157695"/>
        <dbReference type="ChEBI" id="CHEBI:167181"/>
        <dbReference type="EC" id="4.2.99.18"/>
    </reaction>
</comment>
<dbReference type="GO" id="GO:0008270">
    <property type="term" value="F:zinc ion binding"/>
    <property type="evidence" value="ECO:0007669"/>
    <property type="project" value="UniProtKB-UniRule"/>
</dbReference>
<dbReference type="NCBIfam" id="NF002211">
    <property type="entry name" value="PRK01103.1"/>
    <property type="match status" value="1"/>
</dbReference>
<dbReference type="GO" id="GO:0034039">
    <property type="term" value="F:8-oxo-7,8-dihydroguanine DNA N-glycosylase activity"/>
    <property type="evidence" value="ECO:0007669"/>
    <property type="project" value="TreeGrafter"/>
</dbReference>
<evidence type="ECO:0000256" key="6">
    <source>
        <dbReference type="ARBA" id="ARBA00022771"/>
    </source>
</evidence>
<evidence type="ECO:0000256" key="5">
    <source>
        <dbReference type="ARBA" id="ARBA00022763"/>
    </source>
</evidence>
<dbReference type="HAMAP" id="MF_00103">
    <property type="entry name" value="Fapy_DNA_glycosyl"/>
    <property type="match status" value="1"/>
</dbReference>
<evidence type="ECO:0000256" key="1">
    <source>
        <dbReference type="ARBA" id="ARBA00001668"/>
    </source>
</evidence>
<evidence type="ECO:0000313" key="20">
    <source>
        <dbReference type="Proteomes" id="UP000185655"/>
    </source>
</evidence>
<keyword evidence="9 15" id="KW-0238">DNA-binding</keyword>
<keyword evidence="5 15" id="KW-0227">DNA damage</keyword>
<dbReference type="EMBL" id="JXJT01000001">
    <property type="protein sequence ID" value="PCS04751.1"/>
    <property type="molecule type" value="Genomic_DNA"/>
</dbReference>
<dbReference type="GO" id="GO:0006284">
    <property type="term" value="P:base-excision repair"/>
    <property type="evidence" value="ECO:0007669"/>
    <property type="project" value="InterPro"/>
</dbReference>
<feature type="active site" description="Proton donor; for beta-elimination activity" evidence="15">
    <location>
        <position position="58"/>
    </location>
</feature>
<feature type="binding site" evidence="15">
    <location>
        <position position="111"/>
    </location>
    <ligand>
        <name>DNA</name>
        <dbReference type="ChEBI" id="CHEBI:16991"/>
    </ligand>
</feature>
<keyword evidence="13 15" id="KW-0326">Glycosidase</keyword>
<feature type="active site" description="Proton donor; for delta-elimination activity" evidence="15">
    <location>
        <position position="263"/>
    </location>
</feature>
<dbReference type="EMBL" id="FPKS01000004">
    <property type="protein sequence ID" value="SFZ73752.1"/>
    <property type="molecule type" value="Genomic_DNA"/>
</dbReference>
<reference evidence="19 20" key="2">
    <citation type="submission" date="2016-11" db="EMBL/GenBank/DDBJ databases">
        <authorList>
            <person name="Jaros S."/>
            <person name="Januszkiewicz K."/>
            <person name="Wedrychowicz H."/>
        </authorList>
    </citation>
    <scope>NUCLEOTIDE SEQUENCE [LARGE SCALE GENOMIC DNA]</scope>
    <source>
        <strain evidence="19 20">DSM 22330</strain>
    </source>
</reference>
<dbReference type="SUPFAM" id="SSF57716">
    <property type="entry name" value="Glucocorticoid receptor-like (DNA-binding domain)"/>
    <property type="match status" value="1"/>
</dbReference>
<comment type="similarity">
    <text evidence="2 15">Belongs to the FPG family.</text>
</comment>
<dbReference type="SUPFAM" id="SSF81624">
    <property type="entry name" value="N-terminal domain of MutM-like DNA repair proteins"/>
    <property type="match status" value="1"/>
</dbReference>
<dbReference type="InterPro" id="IPR020629">
    <property type="entry name" value="FPG_Glyclase"/>
</dbReference>
<name>A0A1K2HAE6_9LACT</name>
<evidence type="ECO:0000256" key="2">
    <source>
        <dbReference type="ARBA" id="ARBA00009409"/>
    </source>
</evidence>
<dbReference type="Pfam" id="PF01149">
    <property type="entry name" value="Fapy_DNA_glyco"/>
    <property type="match status" value="1"/>
</dbReference>
<dbReference type="Proteomes" id="UP000218979">
    <property type="component" value="Unassembled WGS sequence"/>
</dbReference>